<organism evidence="2 3">
    <name type="scientific">Phialocephala subalpina</name>
    <dbReference type="NCBI Taxonomy" id="576137"/>
    <lineage>
        <taxon>Eukaryota</taxon>
        <taxon>Fungi</taxon>
        <taxon>Dikarya</taxon>
        <taxon>Ascomycota</taxon>
        <taxon>Pezizomycotina</taxon>
        <taxon>Leotiomycetes</taxon>
        <taxon>Helotiales</taxon>
        <taxon>Mollisiaceae</taxon>
        <taxon>Phialocephala</taxon>
        <taxon>Phialocephala fortinii species complex</taxon>
    </lineage>
</organism>
<dbReference type="EMBL" id="FJOG01000028">
    <property type="protein sequence ID" value="CZR64968.1"/>
    <property type="molecule type" value="Genomic_DNA"/>
</dbReference>
<name>A0A1L7XIX1_9HELO</name>
<feature type="compositionally biased region" description="Acidic residues" evidence="1">
    <location>
        <begin position="72"/>
        <end position="84"/>
    </location>
</feature>
<gene>
    <name evidence="2" type="ORF">PAC_14868</name>
</gene>
<dbReference type="Proteomes" id="UP000184330">
    <property type="component" value="Unassembled WGS sequence"/>
</dbReference>
<sequence length="267" mass="30001">MPSPPLALTPALPSELLTYVLAHQVYPTNLVICQSRDTFLASLLSIIPQPIQRQPPPPPDDNTNAFVPPITEEPEEALPPEPEPEPPQHPLLTPSLHQIASSRHVNVVFIPTVSHLRAYLTAFPPPKEKDENGGPPELRFDKPGKKVPLLIMYGLVDLHKNTSEWSAQGLGNTVAGLVEAGWRGEKKVVVIEERKVEDDGEEMDIEGEQPKRNPRWKVWEERVPMLNGSVKRAGFESEDSAWSGRTIEVGRIFARWFKFRKGDWDIE</sequence>
<evidence type="ECO:0000313" key="2">
    <source>
        <dbReference type="EMBL" id="CZR64968.1"/>
    </source>
</evidence>
<protein>
    <submittedName>
        <fullName evidence="2">Uncharacterized protein</fullName>
    </submittedName>
</protein>
<reference evidence="2 3" key="1">
    <citation type="submission" date="2016-03" db="EMBL/GenBank/DDBJ databases">
        <authorList>
            <person name="Ploux O."/>
        </authorList>
    </citation>
    <scope>NUCLEOTIDE SEQUENCE [LARGE SCALE GENOMIC DNA]</scope>
    <source>
        <strain evidence="2 3">UAMH 11012</strain>
    </source>
</reference>
<evidence type="ECO:0000313" key="3">
    <source>
        <dbReference type="Proteomes" id="UP000184330"/>
    </source>
</evidence>
<dbReference type="OrthoDB" id="5391496at2759"/>
<proteinExistence type="predicted"/>
<accession>A0A1L7XIX1</accession>
<feature type="region of interest" description="Disordered" evidence="1">
    <location>
        <begin position="51"/>
        <end position="91"/>
    </location>
</feature>
<evidence type="ECO:0000256" key="1">
    <source>
        <dbReference type="SAM" id="MobiDB-lite"/>
    </source>
</evidence>
<dbReference type="AlphaFoldDB" id="A0A1L7XIX1"/>
<keyword evidence="3" id="KW-1185">Reference proteome</keyword>